<dbReference type="PANTHER" id="PTHR47074:SF53">
    <property type="entry name" value="REVERSE TRANSCRIPTASE-LIKE PROTEIN"/>
    <property type="match status" value="1"/>
</dbReference>
<dbReference type="CDD" id="cd06222">
    <property type="entry name" value="RNase_H_like"/>
    <property type="match status" value="1"/>
</dbReference>
<dbReference type="Pfam" id="PF13966">
    <property type="entry name" value="zf-RVT"/>
    <property type="match status" value="1"/>
</dbReference>
<dbReference type="GO" id="GO:0003676">
    <property type="term" value="F:nucleic acid binding"/>
    <property type="evidence" value="ECO:0007669"/>
    <property type="project" value="InterPro"/>
</dbReference>
<dbReference type="InterPro" id="IPR052929">
    <property type="entry name" value="RNase_H-like_EbsB-rel"/>
</dbReference>
<gene>
    <name evidence="3" type="ORF">MERR_LOCUS12831</name>
</gene>
<reference evidence="3" key="1">
    <citation type="submission" date="2020-01" db="EMBL/GenBank/DDBJ databases">
        <authorList>
            <person name="Mishra B."/>
        </authorList>
    </citation>
    <scope>NUCLEOTIDE SEQUENCE [LARGE SCALE GENOMIC DNA]</scope>
</reference>
<comment type="caution">
    <text evidence="3">The sequence shown here is derived from an EMBL/GenBank/DDBJ whole genome shotgun (WGS) entry which is preliminary data.</text>
</comment>
<proteinExistence type="predicted"/>
<organism evidence="3 4">
    <name type="scientific">Microthlaspi erraticum</name>
    <dbReference type="NCBI Taxonomy" id="1685480"/>
    <lineage>
        <taxon>Eukaryota</taxon>
        <taxon>Viridiplantae</taxon>
        <taxon>Streptophyta</taxon>
        <taxon>Embryophyta</taxon>
        <taxon>Tracheophyta</taxon>
        <taxon>Spermatophyta</taxon>
        <taxon>Magnoliopsida</taxon>
        <taxon>eudicotyledons</taxon>
        <taxon>Gunneridae</taxon>
        <taxon>Pentapetalae</taxon>
        <taxon>rosids</taxon>
        <taxon>malvids</taxon>
        <taxon>Brassicales</taxon>
        <taxon>Brassicaceae</taxon>
        <taxon>Coluteocarpeae</taxon>
        <taxon>Microthlaspi</taxon>
    </lineage>
</organism>
<dbReference type="Pfam" id="PF13456">
    <property type="entry name" value="RVT_3"/>
    <property type="match status" value="1"/>
</dbReference>
<protein>
    <recommendedName>
        <fullName evidence="5">RNase H type-1 domain-containing protein</fullName>
    </recommendedName>
</protein>
<accession>A0A6D2I750</accession>
<feature type="domain" description="Reverse transcriptase zinc-binding" evidence="2">
    <location>
        <begin position="8"/>
        <end position="48"/>
    </location>
</feature>
<dbReference type="EMBL" id="CACVBM020001010">
    <property type="protein sequence ID" value="CAA7025596.1"/>
    <property type="molecule type" value="Genomic_DNA"/>
</dbReference>
<sequence length="293" mass="33527">MVFLDYGALAVSDRLRTRAINVDSTCNLCRQNAETICHVLFNCMVAQDLLSLANIPSPPSGFGVSLEDNMDLIFKLMEYSTVHPYAKWYHGIFWNIWKNRNAVLYAHKQEAHSLIIQRALEDARTWHEVNKSSTQEGRNMSRLNLMCNKWCPPSIGTVECNVHANWRKELWHHGGGWIARDHLGSVLFHAIDAFTSSPDRLIAELRCIIWSLQSLKDLHLSKVSIASDMIGAIDAITKPVEWPRYRVFTSQIAQLWLSFESCEFELEKSSANSIVRDISSSVTRYGLFQFYMA</sequence>
<dbReference type="AlphaFoldDB" id="A0A6D2I750"/>
<name>A0A6D2I750_9BRAS</name>
<evidence type="ECO:0000313" key="3">
    <source>
        <dbReference type="EMBL" id="CAA7025596.1"/>
    </source>
</evidence>
<dbReference type="InterPro" id="IPR002156">
    <property type="entry name" value="RNaseH_domain"/>
</dbReference>
<evidence type="ECO:0008006" key="5">
    <source>
        <dbReference type="Google" id="ProtNLM"/>
    </source>
</evidence>
<feature type="domain" description="RNase H type-1" evidence="1">
    <location>
        <begin position="163"/>
        <end position="279"/>
    </location>
</feature>
<dbReference type="PANTHER" id="PTHR47074">
    <property type="entry name" value="BNAC02G40300D PROTEIN"/>
    <property type="match status" value="1"/>
</dbReference>
<evidence type="ECO:0000259" key="2">
    <source>
        <dbReference type="Pfam" id="PF13966"/>
    </source>
</evidence>
<dbReference type="GO" id="GO:0004523">
    <property type="term" value="F:RNA-DNA hybrid ribonuclease activity"/>
    <property type="evidence" value="ECO:0007669"/>
    <property type="project" value="InterPro"/>
</dbReference>
<keyword evidence="4" id="KW-1185">Reference proteome</keyword>
<dbReference type="OrthoDB" id="1107273at2759"/>
<evidence type="ECO:0000313" key="4">
    <source>
        <dbReference type="Proteomes" id="UP000467841"/>
    </source>
</evidence>
<dbReference type="Gene3D" id="3.30.420.10">
    <property type="entry name" value="Ribonuclease H-like superfamily/Ribonuclease H"/>
    <property type="match status" value="1"/>
</dbReference>
<dbReference type="Proteomes" id="UP000467841">
    <property type="component" value="Unassembled WGS sequence"/>
</dbReference>
<dbReference type="InterPro" id="IPR036397">
    <property type="entry name" value="RNaseH_sf"/>
</dbReference>
<dbReference type="InterPro" id="IPR026960">
    <property type="entry name" value="RVT-Znf"/>
</dbReference>
<dbReference type="InterPro" id="IPR044730">
    <property type="entry name" value="RNase_H-like_dom_plant"/>
</dbReference>
<evidence type="ECO:0000259" key="1">
    <source>
        <dbReference type="Pfam" id="PF13456"/>
    </source>
</evidence>